<dbReference type="InterPro" id="IPR008915">
    <property type="entry name" value="Peptidase_M50"/>
</dbReference>
<keyword evidence="4" id="KW-0645">Protease</keyword>
<evidence type="ECO:0000256" key="11">
    <source>
        <dbReference type="ARBA" id="ARBA00023136"/>
    </source>
</evidence>
<evidence type="ECO:0000256" key="1">
    <source>
        <dbReference type="ARBA" id="ARBA00001947"/>
    </source>
</evidence>
<gene>
    <name evidence="14" type="ORF">DFR57_109132</name>
</gene>
<comment type="similarity">
    <text evidence="3">Belongs to the peptidase M50B family.</text>
</comment>
<protein>
    <submittedName>
        <fullName evidence="14">Sporulation factor SpoIVFB</fullName>
    </submittedName>
</protein>
<dbReference type="PANTHER" id="PTHR39188:SF3">
    <property type="entry name" value="STAGE IV SPORULATION PROTEIN FB"/>
    <property type="match status" value="1"/>
</dbReference>
<keyword evidence="15" id="KW-1185">Reference proteome</keyword>
<reference evidence="14 15" key="1">
    <citation type="submission" date="2018-07" db="EMBL/GenBank/DDBJ databases">
        <title>Genomic Encyclopedia of Type Strains, Phase IV (KMG-IV): sequencing the most valuable type-strain genomes for metagenomic binning, comparative biology and taxonomic classification.</title>
        <authorList>
            <person name="Goeker M."/>
        </authorList>
    </citation>
    <scope>NUCLEOTIDE SEQUENCE [LARGE SCALE GENOMIC DNA]</scope>
    <source>
        <strain evidence="14 15">DSM 27696</strain>
    </source>
</reference>
<evidence type="ECO:0000256" key="10">
    <source>
        <dbReference type="ARBA" id="ARBA00023049"/>
    </source>
</evidence>
<evidence type="ECO:0000256" key="2">
    <source>
        <dbReference type="ARBA" id="ARBA00004141"/>
    </source>
</evidence>
<evidence type="ECO:0000256" key="6">
    <source>
        <dbReference type="ARBA" id="ARBA00022723"/>
    </source>
</evidence>
<accession>A0A368XEN1</accession>
<proteinExistence type="inferred from homology"/>
<dbReference type="OrthoDB" id="166377at2"/>
<feature type="transmembrane region" description="Helical" evidence="12">
    <location>
        <begin position="83"/>
        <end position="104"/>
    </location>
</feature>
<dbReference type="AlphaFoldDB" id="A0A368XEN1"/>
<dbReference type="GO" id="GO:0046872">
    <property type="term" value="F:metal ion binding"/>
    <property type="evidence" value="ECO:0007669"/>
    <property type="project" value="UniProtKB-KW"/>
</dbReference>
<dbReference type="Proteomes" id="UP000252585">
    <property type="component" value="Unassembled WGS sequence"/>
</dbReference>
<feature type="transmembrane region" description="Helical" evidence="12">
    <location>
        <begin position="12"/>
        <end position="41"/>
    </location>
</feature>
<evidence type="ECO:0000256" key="5">
    <source>
        <dbReference type="ARBA" id="ARBA00022692"/>
    </source>
</evidence>
<comment type="caution">
    <text evidence="14">The sequence shown here is derived from an EMBL/GenBank/DDBJ whole genome shotgun (WGS) entry which is preliminary data.</text>
</comment>
<organism evidence="14 15">
    <name type="scientific">Saliterribacillus persicus</name>
    <dbReference type="NCBI Taxonomy" id="930114"/>
    <lineage>
        <taxon>Bacteria</taxon>
        <taxon>Bacillati</taxon>
        <taxon>Bacillota</taxon>
        <taxon>Bacilli</taxon>
        <taxon>Bacillales</taxon>
        <taxon>Bacillaceae</taxon>
        <taxon>Saliterribacillus</taxon>
    </lineage>
</organism>
<keyword evidence="6" id="KW-0479">Metal-binding</keyword>
<keyword evidence="10" id="KW-0482">Metalloprotease</keyword>
<keyword evidence="5 12" id="KW-0812">Transmembrane</keyword>
<feature type="transmembrane region" description="Helical" evidence="12">
    <location>
        <begin position="116"/>
        <end position="133"/>
    </location>
</feature>
<dbReference type="Pfam" id="PF02163">
    <property type="entry name" value="Peptidase_M50"/>
    <property type="match status" value="1"/>
</dbReference>
<dbReference type="GO" id="GO:0008237">
    <property type="term" value="F:metallopeptidase activity"/>
    <property type="evidence" value="ECO:0007669"/>
    <property type="project" value="UniProtKB-KW"/>
</dbReference>
<feature type="transmembrane region" description="Helical" evidence="12">
    <location>
        <begin position="165"/>
        <end position="192"/>
    </location>
</feature>
<dbReference type="RefSeq" id="WP_114353404.1">
    <property type="nucleotide sequence ID" value="NZ_QPJJ01000009.1"/>
</dbReference>
<evidence type="ECO:0000256" key="8">
    <source>
        <dbReference type="ARBA" id="ARBA00022833"/>
    </source>
</evidence>
<evidence type="ECO:0000256" key="4">
    <source>
        <dbReference type="ARBA" id="ARBA00022670"/>
    </source>
</evidence>
<sequence>MKHLRYFYIIHLHPILFIILSLAFVTGMIMEFLVIFGIVLFHEYGHYFWAKHFGWKIEGIYLWIFGGVMHTEADWKRPMKEEVIVTIAGPLQHLWIYLALYFVTPLDILPEATIQLIHYYNILILFGNLLPIWPLDGGKLLYLFFSFFLSFLNASRYIITFSVTFILMFTVYLLLRVNLPLTGFFLLAFLIWENRIEWNRQSHLFLQFLWQRFVHTHKPDRYCQIYSNLDASLISILKKFKRYHYHQIYLNDNNRMITILEDKCLAAFFNKEEQLLKIKQLI</sequence>
<evidence type="ECO:0000256" key="3">
    <source>
        <dbReference type="ARBA" id="ARBA00007931"/>
    </source>
</evidence>
<comment type="cofactor">
    <cofactor evidence="1">
        <name>Zn(2+)</name>
        <dbReference type="ChEBI" id="CHEBI:29105"/>
    </cofactor>
</comment>
<evidence type="ECO:0000256" key="12">
    <source>
        <dbReference type="SAM" id="Phobius"/>
    </source>
</evidence>
<dbReference type="GO" id="GO:0006508">
    <property type="term" value="P:proteolysis"/>
    <property type="evidence" value="ECO:0007669"/>
    <property type="project" value="UniProtKB-KW"/>
</dbReference>
<evidence type="ECO:0000256" key="9">
    <source>
        <dbReference type="ARBA" id="ARBA00022989"/>
    </source>
</evidence>
<dbReference type="EMBL" id="QPJJ01000009">
    <property type="protein sequence ID" value="RCW66410.1"/>
    <property type="molecule type" value="Genomic_DNA"/>
</dbReference>
<keyword evidence="11 12" id="KW-0472">Membrane</keyword>
<feature type="transmembrane region" description="Helical" evidence="12">
    <location>
        <begin position="140"/>
        <end position="159"/>
    </location>
</feature>
<name>A0A368XEN1_9BACI</name>
<feature type="domain" description="Peptidase M50" evidence="13">
    <location>
        <begin position="32"/>
        <end position="104"/>
    </location>
</feature>
<dbReference type="PANTHER" id="PTHR39188">
    <property type="entry name" value="MEMBRANE-ASSOCIATED ZINC METALLOPROTEASE M50B"/>
    <property type="match status" value="1"/>
</dbReference>
<keyword evidence="9 12" id="KW-1133">Transmembrane helix</keyword>
<keyword evidence="7" id="KW-0378">Hydrolase</keyword>
<evidence type="ECO:0000313" key="15">
    <source>
        <dbReference type="Proteomes" id="UP000252585"/>
    </source>
</evidence>
<evidence type="ECO:0000313" key="14">
    <source>
        <dbReference type="EMBL" id="RCW66410.1"/>
    </source>
</evidence>
<comment type="subcellular location">
    <subcellularLocation>
        <location evidence="2">Membrane</location>
        <topology evidence="2">Multi-pass membrane protein</topology>
    </subcellularLocation>
</comment>
<dbReference type="GO" id="GO:0016020">
    <property type="term" value="C:membrane"/>
    <property type="evidence" value="ECO:0007669"/>
    <property type="project" value="UniProtKB-SubCell"/>
</dbReference>
<evidence type="ECO:0000259" key="13">
    <source>
        <dbReference type="Pfam" id="PF02163"/>
    </source>
</evidence>
<evidence type="ECO:0000256" key="7">
    <source>
        <dbReference type="ARBA" id="ARBA00022801"/>
    </source>
</evidence>
<keyword evidence="8" id="KW-0862">Zinc</keyword>